<evidence type="ECO:0000313" key="1">
    <source>
        <dbReference type="EMBL" id="MBC9811575.1"/>
    </source>
</evidence>
<dbReference type="PROSITE" id="PS51257">
    <property type="entry name" value="PROKAR_LIPOPROTEIN"/>
    <property type="match status" value="1"/>
</dbReference>
<dbReference type="AlphaFoldDB" id="A0A8J6U1U5"/>
<dbReference type="Proteomes" id="UP000652681">
    <property type="component" value="Unassembled WGS sequence"/>
</dbReference>
<protein>
    <recommendedName>
        <fullName evidence="3">Lipoprotein</fullName>
    </recommendedName>
</protein>
<name>A0A8J6U1U5_9FLAO</name>
<gene>
    <name evidence="1" type="ORF">H9Y05_03720</name>
</gene>
<dbReference type="EMBL" id="JACVEL010000002">
    <property type="protein sequence ID" value="MBC9811575.1"/>
    <property type="molecule type" value="Genomic_DNA"/>
</dbReference>
<sequence length="186" mass="21608">MNNRLLFFVLIACTGVLTSCASYIRVFEAKSVPNENAMQSRVITVPSDTITMQFFGDYCFETIKKEFILISDRDVRKILSQTPELAEGKQVLFTYTDLQDYNNVFGFYYNLEDLDTVRKHYAVKPYKEHFNGIIYVYAHADYTVADVFKQVNGGIIRFLIISKQAGESQRQAFLEHEVNELYFVRN</sequence>
<evidence type="ECO:0000313" key="2">
    <source>
        <dbReference type="Proteomes" id="UP000652681"/>
    </source>
</evidence>
<reference evidence="1" key="1">
    <citation type="submission" date="2020-09" db="EMBL/GenBank/DDBJ databases">
        <title>Taishania pollutisoli gen. nov., sp. nov., Isolated from Tetrabromobisphenol A-Contaminated Soil.</title>
        <authorList>
            <person name="Chen Q."/>
        </authorList>
    </citation>
    <scope>NUCLEOTIDE SEQUENCE</scope>
    <source>
        <strain evidence="1">CZZ-1</strain>
    </source>
</reference>
<keyword evidence="2" id="KW-1185">Reference proteome</keyword>
<evidence type="ECO:0008006" key="3">
    <source>
        <dbReference type="Google" id="ProtNLM"/>
    </source>
</evidence>
<accession>A0A8J6U1U5</accession>
<organism evidence="1 2">
    <name type="scientific">Taishania pollutisoli</name>
    <dbReference type="NCBI Taxonomy" id="2766479"/>
    <lineage>
        <taxon>Bacteria</taxon>
        <taxon>Pseudomonadati</taxon>
        <taxon>Bacteroidota</taxon>
        <taxon>Flavobacteriia</taxon>
        <taxon>Flavobacteriales</taxon>
        <taxon>Crocinitomicaceae</taxon>
        <taxon>Taishania</taxon>
    </lineage>
</organism>
<comment type="caution">
    <text evidence="1">The sequence shown here is derived from an EMBL/GenBank/DDBJ whole genome shotgun (WGS) entry which is preliminary data.</text>
</comment>
<proteinExistence type="predicted"/>
<dbReference type="RefSeq" id="WP_216713550.1">
    <property type="nucleotide sequence ID" value="NZ_JACVEL010000002.1"/>
</dbReference>